<gene>
    <name evidence="2" type="ORF">QQF64_012505</name>
</gene>
<protein>
    <submittedName>
        <fullName evidence="2">Uncharacterized protein</fullName>
    </submittedName>
</protein>
<dbReference type="Proteomes" id="UP001558613">
    <property type="component" value="Unassembled WGS sequence"/>
</dbReference>
<accession>A0ABR3LXE0</accession>
<evidence type="ECO:0000256" key="1">
    <source>
        <dbReference type="SAM" id="MobiDB-lite"/>
    </source>
</evidence>
<comment type="caution">
    <text evidence="2">The sequence shown here is derived from an EMBL/GenBank/DDBJ whole genome shotgun (WGS) entry which is preliminary data.</text>
</comment>
<name>A0ABR3LXE0_9TELE</name>
<dbReference type="EMBL" id="JAYMGO010000018">
    <property type="protein sequence ID" value="KAL1256960.1"/>
    <property type="molecule type" value="Genomic_DNA"/>
</dbReference>
<evidence type="ECO:0000313" key="2">
    <source>
        <dbReference type="EMBL" id="KAL1256960.1"/>
    </source>
</evidence>
<sequence>MSNQERPAEAGRRSCRDHRGNGTSWWSLNAANQIKPARTAVLICPVPLPLTGPQRNQKGATAYVKFVIYKNQFLTEVLC</sequence>
<feature type="compositionally biased region" description="Basic and acidic residues" evidence="1">
    <location>
        <begin position="1"/>
        <end position="20"/>
    </location>
</feature>
<evidence type="ECO:0000313" key="3">
    <source>
        <dbReference type="Proteomes" id="UP001558613"/>
    </source>
</evidence>
<reference evidence="2 3" key="1">
    <citation type="submission" date="2023-09" db="EMBL/GenBank/DDBJ databases">
        <authorList>
            <person name="Wang M."/>
        </authorList>
    </citation>
    <scope>NUCLEOTIDE SEQUENCE [LARGE SCALE GENOMIC DNA]</scope>
    <source>
        <strain evidence="2">GT-2023</strain>
        <tissue evidence="2">Liver</tissue>
    </source>
</reference>
<proteinExistence type="predicted"/>
<keyword evidence="3" id="KW-1185">Reference proteome</keyword>
<organism evidence="2 3">
    <name type="scientific">Cirrhinus molitorella</name>
    <name type="common">mud carp</name>
    <dbReference type="NCBI Taxonomy" id="172907"/>
    <lineage>
        <taxon>Eukaryota</taxon>
        <taxon>Metazoa</taxon>
        <taxon>Chordata</taxon>
        <taxon>Craniata</taxon>
        <taxon>Vertebrata</taxon>
        <taxon>Euteleostomi</taxon>
        <taxon>Actinopterygii</taxon>
        <taxon>Neopterygii</taxon>
        <taxon>Teleostei</taxon>
        <taxon>Ostariophysi</taxon>
        <taxon>Cypriniformes</taxon>
        <taxon>Cyprinidae</taxon>
        <taxon>Labeoninae</taxon>
        <taxon>Labeonini</taxon>
        <taxon>Cirrhinus</taxon>
    </lineage>
</organism>
<feature type="region of interest" description="Disordered" evidence="1">
    <location>
        <begin position="1"/>
        <end position="22"/>
    </location>
</feature>